<reference evidence="3" key="1">
    <citation type="submission" date="2014-12" db="EMBL/GenBank/DDBJ databases">
        <title>Insight into the proteome of Arion vulgaris.</title>
        <authorList>
            <person name="Aradska J."/>
            <person name="Bulat T."/>
            <person name="Smidak R."/>
            <person name="Sarate P."/>
            <person name="Gangsoo J."/>
            <person name="Sialana F."/>
            <person name="Bilban M."/>
            <person name="Lubec G."/>
        </authorList>
    </citation>
    <scope>NUCLEOTIDE SEQUENCE</scope>
    <source>
        <tissue evidence="3">Skin</tissue>
    </source>
</reference>
<name>A0A0B7A254_9EUPU</name>
<evidence type="ECO:0000256" key="1">
    <source>
        <dbReference type="PROSITE-ProRule" id="PRU00023"/>
    </source>
</evidence>
<gene>
    <name evidence="3" type="primary">ORF90050</name>
</gene>
<organism evidence="3">
    <name type="scientific">Arion vulgaris</name>
    <dbReference type="NCBI Taxonomy" id="1028688"/>
    <lineage>
        <taxon>Eukaryota</taxon>
        <taxon>Metazoa</taxon>
        <taxon>Spiralia</taxon>
        <taxon>Lophotrochozoa</taxon>
        <taxon>Mollusca</taxon>
        <taxon>Gastropoda</taxon>
        <taxon>Heterobranchia</taxon>
        <taxon>Euthyneura</taxon>
        <taxon>Panpulmonata</taxon>
        <taxon>Eupulmonata</taxon>
        <taxon>Stylommatophora</taxon>
        <taxon>Helicina</taxon>
        <taxon>Arionoidea</taxon>
        <taxon>Arionidae</taxon>
        <taxon>Arion</taxon>
    </lineage>
</organism>
<accession>A0A0B7A254</accession>
<proteinExistence type="predicted"/>
<evidence type="ECO:0000313" key="3">
    <source>
        <dbReference type="EMBL" id="CEK74196.1"/>
    </source>
</evidence>
<keyword evidence="1" id="KW-0040">ANK repeat</keyword>
<dbReference type="EMBL" id="HACG01027331">
    <property type="protein sequence ID" value="CEK74196.1"/>
    <property type="molecule type" value="Transcribed_RNA"/>
</dbReference>
<dbReference type="SUPFAM" id="SSF48403">
    <property type="entry name" value="Ankyrin repeat"/>
    <property type="match status" value="1"/>
</dbReference>
<dbReference type="InterPro" id="IPR001496">
    <property type="entry name" value="SOCS_box"/>
</dbReference>
<dbReference type="InterPro" id="IPR036770">
    <property type="entry name" value="Ankyrin_rpt-contain_sf"/>
</dbReference>
<feature type="non-terminal residue" evidence="3">
    <location>
        <position position="1"/>
    </location>
</feature>
<dbReference type="Pfam" id="PF00023">
    <property type="entry name" value="Ank"/>
    <property type="match status" value="1"/>
</dbReference>
<dbReference type="PROSITE" id="PS50225">
    <property type="entry name" value="SOCS"/>
    <property type="match status" value="1"/>
</dbReference>
<dbReference type="InterPro" id="IPR002110">
    <property type="entry name" value="Ankyrin_rpt"/>
</dbReference>
<dbReference type="AlphaFoldDB" id="A0A0B7A254"/>
<dbReference type="PROSITE" id="PS50297">
    <property type="entry name" value="ANK_REP_REGION"/>
    <property type="match status" value="1"/>
</dbReference>
<dbReference type="Gene3D" id="1.25.40.20">
    <property type="entry name" value="Ankyrin repeat-containing domain"/>
    <property type="match status" value="1"/>
</dbReference>
<protein>
    <recommendedName>
        <fullName evidence="2">SOCS box domain-containing protein</fullName>
    </recommendedName>
</protein>
<feature type="domain" description="SOCS box" evidence="2">
    <location>
        <begin position="437"/>
        <end position="476"/>
    </location>
</feature>
<evidence type="ECO:0000259" key="2">
    <source>
        <dbReference type="PROSITE" id="PS50225"/>
    </source>
</evidence>
<feature type="repeat" description="ANK" evidence="1">
    <location>
        <begin position="71"/>
        <end position="103"/>
    </location>
</feature>
<dbReference type="PROSITE" id="PS50088">
    <property type="entry name" value="ANK_REPEAT"/>
    <property type="match status" value="1"/>
</dbReference>
<sequence>VTNLQSVDTNMDPTVTNLQTVHINLDPACSADDKSCQMPSPSPQTLYQFVNRKIPCEFPITDTWIHQSVNLMMSPLHLACWRHDLSSIVTLLQHGADPNELALEQTPDELIHADTPHSNLKPNSLFRFCDGLYFYENKGLSPLHFIALGLRSPPRHSILEGCKAGIIHDTCAIFQKVKTSECYDGVWPSRSSHLKDYSRIDCVWLKPDQRNLEQKYEMIAKSELVVNCFEVLLQAGANPNIGQNVVLKGAYPLDIVLQPSIKVYYAPSAARSNQSSVSLRLQDLEHSASYVAAACETLLRHDAQFSILFISAYSWRPQLLDCFHLHDSLNSQRLVSFLIRLQVFSDRFLHLDTRTSNLPEPGTACSISVTTSIIIHRFISDVINMSVPTSLIHLVLNWCSVAFLHDIIRTITKIAEMTVWNNRLRELSDIAISLQLRSLKHSCFHVILSAVQYSYSAIFSLPLPTRLKRELTYLYL</sequence>